<reference evidence="1 2" key="1">
    <citation type="submission" date="2019-04" db="EMBL/GenBank/DDBJ databases">
        <authorList>
            <person name="Park S."/>
            <person name="Yoon J.-H."/>
        </authorList>
    </citation>
    <scope>NUCLEOTIDE SEQUENCE [LARGE SCALE GENOMIC DNA]</scope>
    <source>
        <strain evidence="1 2">HJM-18</strain>
    </source>
</reference>
<dbReference type="Pfam" id="PF04392">
    <property type="entry name" value="ABC_sub_bind"/>
    <property type="match status" value="1"/>
</dbReference>
<evidence type="ECO:0000313" key="1">
    <source>
        <dbReference type="EMBL" id="TGN39864.1"/>
    </source>
</evidence>
<organism evidence="1 2">
    <name type="scientific">Marinobacter confluentis</name>
    <dbReference type="NCBI Taxonomy" id="1697557"/>
    <lineage>
        <taxon>Bacteria</taxon>
        <taxon>Pseudomonadati</taxon>
        <taxon>Pseudomonadota</taxon>
        <taxon>Gammaproteobacteria</taxon>
        <taxon>Pseudomonadales</taxon>
        <taxon>Marinobacteraceae</taxon>
        <taxon>Marinobacter</taxon>
    </lineage>
</organism>
<evidence type="ECO:0008006" key="3">
    <source>
        <dbReference type="Google" id="ProtNLM"/>
    </source>
</evidence>
<dbReference type="Gene3D" id="3.40.50.2300">
    <property type="match status" value="1"/>
</dbReference>
<protein>
    <recommendedName>
        <fullName evidence="3">ABC transporter substrate-binding protein</fullName>
    </recommendedName>
</protein>
<dbReference type="InterPro" id="IPR007487">
    <property type="entry name" value="ABC_transpt-TYRBP-like"/>
</dbReference>
<sequence length="339" mass="37011">MTAIFFVRANRSLPSAWFRRWRYRLIRAVILVLFSLEVPAQVNLPDSVPPVLLVVPDKNAPYSGFLDGFSECFGSSVDGRPPYDVKTVDQVAAEPTSFESYRVVAVGTGATRLLFDHPDSPSFSASLLPAVVIRELLSGEADPGPRSLETAFVIDQPISRRLFLIRSLLPEASTLSVVFGPESASIEDELTREAKALGFALNTASIKSGDDLLQVVKPLLDNSDAMLLLYDPALTSPRAIRFLLYSAYRRQVPVFGYSEGYVKAGAIAAVHSSPEALGCQVAEHFSRQSVLTSGTPVQERPLFIFPFYYQYSLNETVAQSLGLSLSLVPPGNPAPEEKP</sequence>
<proteinExistence type="predicted"/>
<comment type="caution">
    <text evidence="1">The sequence shown here is derived from an EMBL/GenBank/DDBJ whole genome shotgun (WGS) entry which is preliminary data.</text>
</comment>
<name>A0A4Z1BCE4_9GAMM</name>
<dbReference type="OrthoDB" id="9178917at2"/>
<accession>A0A4Z1BCE4</accession>
<dbReference type="PANTHER" id="PTHR35271">
    <property type="entry name" value="ABC TRANSPORTER, SUBSTRATE-BINDING LIPOPROTEIN-RELATED"/>
    <property type="match status" value="1"/>
</dbReference>
<gene>
    <name evidence="1" type="ORF">E5Q11_06060</name>
</gene>
<dbReference type="RefSeq" id="WP_135802530.1">
    <property type="nucleotide sequence ID" value="NZ_SRPF01000002.1"/>
</dbReference>
<dbReference type="PANTHER" id="PTHR35271:SF1">
    <property type="entry name" value="ABC TRANSPORTER, SUBSTRATE-BINDING LIPOPROTEIN"/>
    <property type="match status" value="1"/>
</dbReference>
<dbReference type="EMBL" id="SRPF01000002">
    <property type="protein sequence ID" value="TGN39864.1"/>
    <property type="molecule type" value="Genomic_DNA"/>
</dbReference>
<dbReference type="Proteomes" id="UP000298325">
    <property type="component" value="Unassembled WGS sequence"/>
</dbReference>
<evidence type="ECO:0000313" key="2">
    <source>
        <dbReference type="Proteomes" id="UP000298325"/>
    </source>
</evidence>
<dbReference type="AlphaFoldDB" id="A0A4Z1BCE4"/>
<keyword evidence="2" id="KW-1185">Reference proteome</keyword>